<reference evidence="4 5" key="1">
    <citation type="submission" date="2017-01" db="EMBL/GenBank/DDBJ databases">
        <authorList>
            <person name="Varghese N."/>
            <person name="Submissions S."/>
        </authorList>
    </citation>
    <scope>NUCLEOTIDE SEQUENCE [LARGE SCALE GENOMIC DNA]</scope>
    <source>
        <strain evidence="4 5">RUG2-6</strain>
    </source>
</reference>
<organism evidence="4 5">
    <name type="scientific">Peribacillus simplex</name>
    <dbReference type="NCBI Taxonomy" id="1478"/>
    <lineage>
        <taxon>Bacteria</taxon>
        <taxon>Bacillati</taxon>
        <taxon>Bacillota</taxon>
        <taxon>Bacilli</taxon>
        <taxon>Bacillales</taxon>
        <taxon>Bacillaceae</taxon>
        <taxon>Peribacillus</taxon>
    </lineage>
</organism>
<dbReference type="PANTHER" id="PTHR10584">
    <property type="entry name" value="SUGAR KINASE"/>
    <property type="match status" value="1"/>
</dbReference>
<evidence type="ECO:0000256" key="1">
    <source>
        <dbReference type="ARBA" id="ARBA00022679"/>
    </source>
</evidence>
<evidence type="ECO:0000313" key="5">
    <source>
        <dbReference type="Proteomes" id="UP000185829"/>
    </source>
</evidence>
<dbReference type="Pfam" id="PF00294">
    <property type="entry name" value="PfkB"/>
    <property type="match status" value="1"/>
</dbReference>
<sequence length="71" mass="7726">MLGIEFQDQYTVQEAAQIILNKGVKAVIVTLGEKGCCYINHEKCKMYSAYQVKVQDTTAAGDSFIGGFTAS</sequence>
<keyword evidence="1" id="KW-0808">Transferase</keyword>
<dbReference type="RefSeq" id="WP_076371808.1">
    <property type="nucleotide sequence ID" value="NZ_FTMX01000009.1"/>
</dbReference>
<evidence type="ECO:0000259" key="3">
    <source>
        <dbReference type="Pfam" id="PF00294"/>
    </source>
</evidence>
<dbReference type="SUPFAM" id="SSF53613">
    <property type="entry name" value="Ribokinase-like"/>
    <property type="match status" value="1"/>
</dbReference>
<dbReference type="InterPro" id="IPR029056">
    <property type="entry name" value="Ribokinase-like"/>
</dbReference>
<dbReference type="AlphaFoldDB" id="A0A9X8RDR3"/>
<accession>A0A9X8RDR3</accession>
<protein>
    <submittedName>
        <fullName evidence="4">PfkB family carbohydrate kinase</fullName>
    </submittedName>
</protein>
<dbReference type="Gene3D" id="3.40.1190.20">
    <property type="match status" value="1"/>
</dbReference>
<dbReference type="EMBL" id="FTMX01000009">
    <property type="protein sequence ID" value="SIS02256.1"/>
    <property type="molecule type" value="Genomic_DNA"/>
</dbReference>
<proteinExistence type="predicted"/>
<gene>
    <name evidence="4" type="ORF">SAMN05878482_109118</name>
</gene>
<dbReference type="InterPro" id="IPR002173">
    <property type="entry name" value="Carboh/pur_kinase_PfkB_CS"/>
</dbReference>
<evidence type="ECO:0000313" key="4">
    <source>
        <dbReference type="EMBL" id="SIS02256.1"/>
    </source>
</evidence>
<dbReference type="GO" id="GO:0016301">
    <property type="term" value="F:kinase activity"/>
    <property type="evidence" value="ECO:0007669"/>
    <property type="project" value="UniProtKB-KW"/>
</dbReference>
<dbReference type="PANTHER" id="PTHR10584:SF166">
    <property type="entry name" value="RIBOKINASE"/>
    <property type="match status" value="1"/>
</dbReference>
<feature type="domain" description="Carbohydrate kinase PfkB" evidence="3">
    <location>
        <begin position="2"/>
        <end position="70"/>
    </location>
</feature>
<keyword evidence="2 4" id="KW-0418">Kinase</keyword>
<dbReference type="InterPro" id="IPR011611">
    <property type="entry name" value="PfkB_dom"/>
</dbReference>
<dbReference type="Proteomes" id="UP000185829">
    <property type="component" value="Unassembled WGS sequence"/>
</dbReference>
<dbReference type="PROSITE" id="PS00584">
    <property type="entry name" value="PFKB_KINASES_2"/>
    <property type="match status" value="1"/>
</dbReference>
<comment type="caution">
    <text evidence="4">The sequence shown here is derived from an EMBL/GenBank/DDBJ whole genome shotgun (WGS) entry which is preliminary data.</text>
</comment>
<name>A0A9X8RDR3_9BACI</name>
<evidence type="ECO:0000256" key="2">
    <source>
        <dbReference type="ARBA" id="ARBA00022777"/>
    </source>
</evidence>